<proteinExistence type="predicted"/>
<feature type="transmembrane region" description="Helical" evidence="1">
    <location>
        <begin position="140"/>
        <end position="163"/>
    </location>
</feature>
<comment type="caution">
    <text evidence="3">The sequence shown here is derived from an EMBL/GenBank/DDBJ whole genome shotgun (WGS) entry which is preliminary data.</text>
</comment>
<dbReference type="SMART" id="SM00471">
    <property type="entry name" value="HDc"/>
    <property type="match status" value="1"/>
</dbReference>
<reference evidence="3 4" key="1">
    <citation type="submission" date="2020-08" db="EMBL/GenBank/DDBJ databases">
        <title>Genomic Encyclopedia of Type Strains, Phase IV (KMG-IV): sequencing the most valuable type-strain genomes for metagenomic binning, comparative biology and taxonomic classification.</title>
        <authorList>
            <person name="Goeker M."/>
        </authorList>
    </citation>
    <scope>NUCLEOTIDE SEQUENCE [LARGE SCALE GENOMIC DNA]</scope>
    <source>
        <strain evidence="3 4">DSM 27521</strain>
    </source>
</reference>
<dbReference type="Proteomes" id="UP000539473">
    <property type="component" value="Unassembled WGS sequence"/>
</dbReference>
<dbReference type="Pfam" id="PF13487">
    <property type="entry name" value="HD_5"/>
    <property type="match status" value="1"/>
</dbReference>
<dbReference type="CDD" id="cd00077">
    <property type="entry name" value="HDc"/>
    <property type="match status" value="1"/>
</dbReference>
<dbReference type="PANTHER" id="PTHR45228">
    <property type="entry name" value="CYCLIC DI-GMP PHOSPHODIESTERASE TM_0186-RELATED"/>
    <property type="match status" value="1"/>
</dbReference>
<dbReference type="PROSITE" id="PS51832">
    <property type="entry name" value="HD_GYP"/>
    <property type="match status" value="1"/>
</dbReference>
<feature type="transmembrane region" description="Helical" evidence="1">
    <location>
        <begin position="273"/>
        <end position="292"/>
    </location>
</feature>
<feature type="domain" description="HD-GYP" evidence="2">
    <location>
        <begin position="317"/>
        <end position="512"/>
    </location>
</feature>
<feature type="transmembrane region" description="Helical" evidence="1">
    <location>
        <begin position="211"/>
        <end position="235"/>
    </location>
</feature>
<keyword evidence="1" id="KW-0472">Membrane</keyword>
<dbReference type="AlphaFoldDB" id="A0A7W8KGJ0"/>
<name>A0A7W8KGJ0_9DEIO</name>
<dbReference type="InterPro" id="IPR003607">
    <property type="entry name" value="HD/PDEase_dom"/>
</dbReference>
<evidence type="ECO:0000259" key="2">
    <source>
        <dbReference type="PROSITE" id="PS51832"/>
    </source>
</evidence>
<feature type="transmembrane region" description="Helical" evidence="1">
    <location>
        <begin position="90"/>
        <end position="107"/>
    </location>
</feature>
<dbReference type="RefSeq" id="WP_184113723.1">
    <property type="nucleotide sequence ID" value="NZ_BNAJ01000010.1"/>
</dbReference>
<keyword evidence="1" id="KW-0812">Transmembrane</keyword>
<dbReference type="EMBL" id="JACHFK010000009">
    <property type="protein sequence ID" value="MBB5377802.1"/>
    <property type="molecule type" value="Genomic_DNA"/>
</dbReference>
<evidence type="ECO:0000313" key="4">
    <source>
        <dbReference type="Proteomes" id="UP000539473"/>
    </source>
</evidence>
<gene>
    <name evidence="3" type="ORF">HNQ07_003302</name>
</gene>
<evidence type="ECO:0000256" key="1">
    <source>
        <dbReference type="SAM" id="Phobius"/>
    </source>
</evidence>
<dbReference type="InterPro" id="IPR052020">
    <property type="entry name" value="Cyclic_di-GMP/3'3'-cGAMP_PDE"/>
</dbReference>
<dbReference type="PANTHER" id="PTHR45228:SF4">
    <property type="entry name" value="LIPOPROTEIN"/>
    <property type="match status" value="1"/>
</dbReference>
<protein>
    <submittedName>
        <fullName evidence="3">HD-GYP domain-containing protein (C-di-GMP phosphodiesterase class II)</fullName>
    </submittedName>
</protein>
<keyword evidence="1" id="KW-1133">Transmembrane helix</keyword>
<feature type="transmembrane region" description="Helical" evidence="1">
    <location>
        <begin position="247"/>
        <end position="267"/>
    </location>
</feature>
<accession>A0A7W8KGJ0</accession>
<feature type="transmembrane region" description="Helical" evidence="1">
    <location>
        <begin position="62"/>
        <end position="83"/>
    </location>
</feature>
<feature type="transmembrane region" description="Helical" evidence="1">
    <location>
        <begin position="175"/>
        <end position="199"/>
    </location>
</feature>
<dbReference type="InterPro" id="IPR037522">
    <property type="entry name" value="HD_GYP_dom"/>
</dbReference>
<dbReference type="SUPFAM" id="SSF109604">
    <property type="entry name" value="HD-domain/PDEase-like"/>
    <property type="match status" value="1"/>
</dbReference>
<feature type="transmembrane region" description="Helical" evidence="1">
    <location>
        <begin position="29"/>
        <end position="50"/>
    </location>
</feature>
<evidence type="ECO:0000313" key="3">
    <source>
        <dbReference type="EMBL" id="MBB5377802.1"/>
    </source>
</evidence>
<sequence length="527" mass="56268">MTSRPHASVHNDLELAPVRDAAVRRARRPLVAGVGVPALLLALLLSVPLLNARLELLTFHMLLVLAAAAFTAAVTVWMGLVGLRQRNAEVILLSLAFGSLGLVYGVHGLGTPEVGVLGHAGHAGMAGMTDMAAGDSTQEAYRFIALPAAAQLGALITAAWLLLSSFPATNTVVRGVLALRGWLPAVWLLVLFGLGALVFNPEVAEVLAPTAWSGRVVILAATVGLSVWASARYWASWRYARFPLQLAVVYAGGWLALAQVVIVLNLAWTLSWWVYHVLLVGVSGALLTGLIAQYRDRSVPLGTALRGLWNNDPDALLAAGISAPVRALIAEVEAHDPYTAGHAHRVTLYALELARALGCAPEALRVVTQGGILHDLGKLDVPVDILNHPGRLTGADWTLVRQHPSTGYERAQRLGLLPEELGVVRWHHERWDGAGYPDGLAGEQIPLLARILAVADVYDALTSERAYRQPWTPSRANAYLAEEAGKAFDPRVVAAWVALHEPQENQTAAPWLTLPGALPTPAGAFGR</sequence>
<dbReference type="Gene3D" id="1.10.3210.10">
    <property type="entry name" value="Hypothetical protein af1432"/>
    <property type="match status" value="1"/>
</dbReference>
<organism evidence="3 4">
    <name type="scientific">Deinococcus metalli</name>
    <dbReference type="NCBI Taxonomy" id="1141878"/>
    <lineage>
        <taxon>Bacteria</taxon>
        <taxon>Thermotogati</taxon>
        <taxon>Deinococcota</taxon>
        <taxon>Deinococci</taxon>
        <taxon>Deinococcales</taxon>
        <taxon>Deinococcaceae</taxon>
        <taxon>Deinococcus</taxon>
    </lineage>
</organism>